<dbReference type="InterPro" id="IPR004193">
    <property type="entry name" value="Glyco_hydro_13_N"/>
</dbReference>
<dbReference type="InterPro" id="IPR013780">
    <property type="entry name" value="Glyco_hydro_b"/>
</dbReference>
<dbReference type="InterPro" id="IPR013783">
    <property type="entry name" value="Ig-like_fold"/>
</dbReference>
<dbReference type="NCBIfam" id="TIGR01515">
    <property type="entry name" value="branching_enzym"/>
    <property type="match status" value="1"/>
</dbReference>
<dbReference type="SMART" id="SM00642">
    <property type="entry name" value="Aamy"/>
    <property type="match status" value="1"/>
</dbReference>
<name>W6MBU5_9GAMM</name>
<dbReference type="Proteomes" id="UP000035760">
    <property type="component" value="Unassembled WGS sequence"/>
</dbReference>
<dbReference type="GO" id="GO:0004553">
    <property type="term" value="F:hydrolase activity, hydrolyzing O-glycosyl compounds"/>
    <property type="evidence" value="ECO:0007669"/>
    <property type="project" value="InterPro"/>
</dbReference>
<dbReference type="InterPro" id="IPR054169">
    <property type="entry name" value="GlgB_N"/>
</dbReference>
<keyword evidence="8 10" id="KW-0320">Glycogen biosynthesis</keyword>
<dbReference type="InterPro" id="IPR006407">
    <property type="entry name" value="GlgB"/>
</dbReference>
<keyword evidence="5 10" id="KW-0321">Glycogen metabolism</keyword>
<dbReference type="Pfam" id="PF00128">
    <property type="entry name" value="Alpha-amylase"/>
    <property type="match status" value="1"/>
</dbReference>
<dbReference type="InterPro" id="IPR006047">
    <property type="entry name" value="GH13_cat_dom"/>
</dbReference>
<proteinExistence type="inferred from homology"/>
<evidence type="ECO:0000259" key="12">
    <source>
        <dbReference type="SMART" id="SM00642"/>
    </source>
</evidence>
<dbReference type="EC" id="2.4.1.18" evidence="10"/>
<dbReference type="Pfam" id="PF02806">
    <property type="entry name" value="Alpha-amylase_C"/>
    <property type="match status" value="1"/>
</dbReference>
<feature type="active site" description="Proton donor" evidence="10 11">
    <location>
        <position position="467"/>
    </location>
</feature>
<keyword evidence="9 10" id="KW-0119">Carbohydrate metabolism</keyword>
<comment type="function">
    <text evidence="2 10">Catalyzes the formation of the alpha-1,6-glucosidic linkages in glycogen by scission of a 1,4-alpha-linked oligosaccharide from growing alpha-1,4-glucan chains and the subsequent attachment of the oligosaccharide to the alpha-1,6 position.</text>
</comment>
<gene>
    <name evidence="10 13" type="primary">glgB</name>
    <name evidence="13" type="ORF">BN873_610067</name>
</gene>
<comment type="catalytic activity">
    <reaction evidence="1 10">
        <text>Transfers a segment of a (1-&gt;4)-alpha-D-glucan chain to a primary hydroxy group in a similar glucan chain.</text>
        <dbReference type="EC" id="2.4.1.18"/>
    </reaction>
</comment>
<comment type="pathway">
    <text evidence="3 10">Glycan biosynthesis; glycogen biosynthesis.</text>
</comment>
<dbReference type="Gene3D" id="3.20.20.80">
    <property type="entry name" value="Glycosidases"/>
    <property type="match status" value="1"/>
</dbReference>
<dbReference type="Gene3D" id="2.60.40.1180">
    <property type="entry name" value="Golgi alpha-mannosidase II"/>
    <property type="match status" value="1"/>
</dbReference>
<dbReference type="NCBIfam" id="NF003811">
    <property type="entry name" value="PRK05402.1"/>
    <property type="match status" value="1"/>
</dbReference>
<dbReference type="RefSeq" id="WP_048674568.1">
    <property type="nucleotide sequence ID" value="NZ_CBTJ020000071.1"/>
</dbReference>
<dbReference type="SUPFAM" id="SSF51011">
    <property type="entry name" value="Glycosyl hydrolase domain"/>
    <property type="match status" value="1"/>
</dbReference>
<evidence type="ECO:0000256" key="9">
    <source>
        <dbReference type="ARBA" id="ARBA00023277"/>
    </source>
</evidence>
<dbReference type="HAMAP" id="MF_00685">
    <property type="entry name" value="GlgB"/>
    <property type="match status" value="1"/>
</dbReference>
<keyword evidence="7 10" id="KW-0808">Transferase</keyword>
<comment type="subunit">
    <text evidence="10">Monomer.</text>
</comment>
<dbReference type="SUPFAM" id="SSF81296">
    <property type="entry name" value="E set domains"/>
    <property type="match status" value="1"/>
</dbReference>
<evidence type="ECO:0000256" key="5">
    <source>
        <dbReference type="ARBA" id="ARBA00022600"/>
    </source>
</evidence>
<evidence type="ECO:0000256" key="6">
    <source>
        <dbReference type="ARBA" id="ARBA00022676"/>
    </source>
</evidence>
<evidence type="ECO:0000256" key="3">
    <source>
        <dbReference type="ARBA" id="ARBA00004964"/>
    </source>
</evidence>
<evidence type="ECO:0000256" key="1">
    <source>
        <dbReference type="ARBA" id="ARBA00000826"/>
    </source>
</evidence>
<dbReference type="EMBL" id="CBTJ020000071">
    <property type="protein sequence ID" value="CDI03670.1"/>
    <property type="molecule type" value="Genomic_DNA"/>
</dbReference>
<evidence type="ECO:0000313" key="14">
    <source>
        <dbReference type="Proteomes" id="UP000035760"/>
    </source>
</evidence>
<dbReference type="Gene3D" id="2.60.40.10">
    <property type="entry name" value="Immunoglobulins"/>
    <property type="match status" value="1"/>
</dbReference>
<dbReference type="Pfam" id="PF22019">
    <property type="entry name" value="GlgB_N"/>
    <property type="match status" value="1"/>
</dbReference>
<sequence>MTHPDSGNDSVNDIGDETAIDAVLLGEGRHPNPFAVLGRHGDGQYAIVRAFWPGARQILLVDTAEPLRQLPGTDLFQWRGLATALPLHYRLRWTDGNGREFTARDPYSFPPLLSLYDLHLFNEGRHLHAYRVLGAHPRLVEGVSGVLFAVWAPNAERVSVIGDFNYWDGRYHPLRRRGHVWELFVPGITAGVRYQFEIRARETGELFRKSDPYGRHFERRPAVSSIVVDNTAYSWRDDQWMKRRRQSGSNTPLAVYEVHLGSWLRDSRGDYLSYRDLAQRLVAYVVSLGFTHIELMPITEHPLDASWGYQTTGYFAPTSRYGSVNDFRWFVDYCHQAGIGVILDWVPGHFPKDGHSLARFDGTYLYECEDPTRREHRTWGTLIFNYSRTQVKNFLLASACFWLEECHLDGLRVDAVSSMLYLDYARESGEWAPNLFGGNENLEAVAFLRELNEIVHRRYPGVLMIAEESTAWPLVTRPSWMGGLGFGMKWNMGWMHDTLEYLMLDPALRRHHQELLTFGLLYAFNENFMLPLSHDEVVHGKGSLFAKMPGDRKQRFANLRLLYLYMWTYPGKKFLFMGDELAQEQEWDFAGSLEWELLAQPEYRGIWSLIQDLNHLYRSLSSLYAHEFSQDGFEWLDCQDGSQSVVVYLRRDGAHLAVVIFNFAATARAAYAVGVPLPGIYREILNSDASRYGGTGATNGAVCALPVLNMSQPYSLTVDLPPLTGIVLLPEQD</sequence>
<feature type="active site" description="Nucleophile" evidence="10 11">
    <location>
        <position position="414"/>
    </location>
</feature>
<evidence type="ECO:0000256" key="10">
    <source>
        <dbReference type="HAMAP-Rule" id="MF_00685"/>
    </source>
</evidence>
<reference evidence="13" key="2">
    <citation type="submission" date="2014-03" db="EMBL/GenBank/DDBJ databases">
        <title>Candidatus Competibacter-lineage genomes retrieved from metagenomes reveal functional metabolic diversity.</title>
        <authorList>
            <person name="McIlroy S.J."/>
            <person name="Albertsen M."/>
            <person name="Andresen E.K."/>
            <person name="Saunders A.M."/>
            <person name="Kristiansen R."/>
            <person name="Stokholm-Bjerregaard M."/>
            <person name="Nielsen K.L."/>
            <person name="Nielsen P.H."/>
        </authorList>
    </citation>
    <scope>NUCLEOTIDE SEQUENCE</scope>
    <source>
        <strain evidence="13">Run_A_D11</strain>
    </source>
</reference>
<dbReference type="GO" id="GO:0003844">
    <property type="term" value="F:1,4-alpha-glucan branching enzyme activity"/>
    <property type="evidence" value="ECO:0007669"/>
    <property type="project" value="UniProtKB-UniRule"/>
</dbReference>
<dbReference type="SUPFAM" id="SSF51445">
    <property type="entry name" value="(Trans)glycosidases"/>
    <property type="match status" value="1"/>
</dbReference>
<dbReference type="GO" id="GO:0005829">
    <property type="term" value="C:cytosol"/>
    <property type="evidence" value="ECO:0007669"/>
    <property type="project" value="TreeGrafter"/>
</dbReference>
<keyword evidence="6 10" id="KW-0328">Glycosyltransferase</keyword>
<evidence type="ECO:0000256" key="7">
    <source>
        <dbReference type="ARBA" id="ARBA00022679"/>
    </source>
</evidence>
<evidence type="ECO:0000256" key="11">
    <source>
        <dbReference type="PIRSR" id="PIRSR000463-1"/>
    </source>
</evidence>
<dbReference type="PANTHER" id="PTHR43651:SF3">
    <property type="entry name" value="1,4-ALPHA-GLUCAN-BRANCHING ENZYME"/>
    <property type="match status" value="1"/>
</dbReference>
<dbReference type="OrthoDB" id="9800174at2"/>
<dbReference type="Pfam" id="PF02922">
    <property type="entry name" value="CBM_48"/>
    <property type="match status" value="1"/>
</dbReference>
<protein>
    <recommendedName>
        <fullName evidence="10">1,4-alpha-glucan branching enzyme GlgB</fullName>
        <ecNumber evidence="10">2.4.1.18</ecNumber>
    </recommendedName>
    <alternativeName>
        <fullName evidence="10">1,4-alpha-D-glucan:1,4-alpha-D-glucan 6-glucosyl-transferase</fullName>
    </alternativeName>
    <alternativeName>
        <fullName evidence="10">Alpha-(1-&gt;4)-glucan branching enzyme</fullName>
    </alternativeName>
    <alternativeName>
        <fullName evidence="10">Glycogen branching enzyme</fullName>
        <shortName evidence="10">BE</shortName>
    </alternativeName>
</protein>
<dbReference type="CDD" id="cd11322">
    <property type="entry name" value="AmyAc_Glg_BE"/>
    <property type="match status" value="1"/>
</dbReference>
<dbReference type="FunFam" id="3.20.20.80:FF:000003">
    <property type="entry name" value="1,4-alpha-glucan branching enzyme GlgB"/>
    <property type="match status" value="1"/>
</dbReference>
<evidence type="ECO:0000313" key="13">
    <source>
        <dbReference type="EMBL" id="CDI03670.1"/>
    </source>
</evidence>
<organism evidence="13 14">
    <name type="scientific">Candidatus Competibacter denitrificans Run_A_D11</name>
    <dbReference type="NCBI Taxonomy" id="1400863"/>
    <lineage>
        <taxon>Bacteria</taxon>
        <taxon>Pseudomonadati</taxon>
        <taxon>Pseudomonadota</taxon>
        <taxon>Gammaproteobacteria</taxon>
        <taxon>Candidatus Competibacteraceae</taxon>
        <taxon>Candidatus Competibacter</taxon>
    </lineage>
</organism>
<dbReference type="PANTHER" id="PTHR43651">
    <property type="entry name" value="1,4-ALPHA-GLUCAN-BRANCHING ENZYME"/>
    <property type="match status" value="1"/>
</dbReference>
<evidence type="ECO:0000256" key="4">
    <source>
        <dbReference type="ARBA" id="ARBA00009000"/>
    </source>
</evidence>
<dbReference type="InterPro" id="IPR044143">
    <property type="entry name" value="GlgB_N_E_set_prok"/>
</dbReference>
<dbReference type="AlphaFoldDB" id="W6MBU5"/>
<dbReference type="InterPro" id="IPR006048">
    <property type="entry name" value="A-amylase/branching_C"/>
</dbReference>
<dbReference type="CDD" id="cd02855">
    <property type="entry name" value="E_set_GBE_prok_N"/>
    <property type="match status" value="1"/>
</dbReference>
<feature type="domain" description="Glycosyl hydrolase family 13 catalytic" evidence="12">
    <location>
        <begin position="257"/>
        <end position="634"/>
    </location>
</feature>
<dbReference type="InterPro" id="IPR037439">
    <property type="entry name" value="Branching_enzy"/>
</dbReference>
<dbReference type="InterPro" id="IPR014756">
    <property type="entry name" value="Ig_E-set"/>
</dbReference>
<dbReference type="PIRSF" id="PIRSF000463">
    <property type="entry name" value="GlgB"/>
    <property type="match status" value="1"/>
</dbReference>
<reference evidence="13" key="1">
    <citation type="submission" date="2013-07" db="EMBL/GenBank/DDBJ databases">
        <authorList>
            <person name="McIlroy S."/>
        </authorList>
    </citation>
    <scope>NUCLEOTIDE SEQUENCE [LARGE SCALE GENOMIC DNA]</scope>
    <source>
        <strain evidence="13">Run_A_D11</strain>
    </source>
</reference>
<dbReference type="GO" id="GO:0005978">
    <property type="term" value="P:glycogen biosynthetic process"/>
    <property type="evidence" value="ECO:0007669"/>
    <property type="project" value="UniProtKB-UniRule"/>
</dbReference>
<dbReference type="NCBIfam" id="NF008967">
    <property type="entry name" value="PRK12313.1"/>
    <property type="match status" value="1"/>
</dbReference>
<dbReference type="UniPathway" id="UPA00164"/>
<dbReference type="STRING" id="1400863.BN873_610067"/>
<accession>W6MBU5</accession>
<dbReference type="GO" id="GO:0043169">
    <property type="term" value="F:cation binding"/>
    <property type="evidence" value="ECO:0007669"/>
    <property type="project" value="InterPro"/>
</dbReference>
<keyword evidence="14" id="KW-1185">Reference proteome</keyword>
<comment type="similarity">
    <text evidence="4 10">Belongs to the glycosyl hydrolase 13 family. GlgB subfamily.</text>
</comment>
<evidence type="ECO:0000256" key="2">
    <source>
        <dbReference type="ARBA" id="ARBA00002953"/>
    </source>
</evidence>
<comment type="caution">
    <text evidence="13">The sequence shown here is derived from an EMBL/GenBank/DDBJ whole genome shotgun (WGS) entry which is preliminary data.</text>
</comment>
<dbReference type="InterPro" id="IPR017853">
    <property type="entry name" value="GH"/>
</dbReference>
<evidence type="ECO:0000256" key="8">
    <source>
        <dbReference type="ARBA" id="ARBA00023056"/>
    </source>
</evidence>